<keyword evidence="3" id="KW-1185">Reference proteome</keyword>
<dbReference type="InterPro" id="IPR016181">
    <property type="entry name" value="Acyl_CoA_acyltransferase"/>
</dbReference>
<evidence type="ECO:0000313" key="2">
    <source>
        <dbReference type="EMBL" id="GLB29910.1"/>
    </source>
</evidence>
<organism evidence="2 3">
    <name type="scientific">Lacrimispora amygdalina</name>
    <dbReference type="NCBI Taxonomy" id="253257"/>
    <lineage>
        <taxon>Bacteria</taxon>
        <taxon>Bacillati</taxon>
        <taxon>Bacillota</taxon>
        <taxon>Clostridia</taxon>
        <taxon>Lachnospirales</taxon>
        <taxon>Lachnospiraceae</taxon>
        <taxon>Lacrimispora</taxon>
    </lineage>
</organism>
<dbReference type="Gene3D" id="3.40.630.30">
    <property type="match status" value="1"/>
</dbReference>
<dbReference type="PROSITE" id="PS51186">
    <property type="entry name" value="GNAT"/>
    <property type="match status" value="1"/>
</dbReference>
<dbReference type="PANTHER" id="PTHR39173:SF1">
    <property type="entry name" value="ACETYLTRANSFERASE"/>
    <property type="match status" value="1"/>
</dbReference>
<reference evidence="2 3" key="1">
    <citation type="journal article" date="2024" name="Int. J. Syst. Evol. Microbiol.">
        <title>Lacrimispora brassicae sp. nov. isolated from fermented cabbage, and proposal of Clostridium indicum Gundawar et al. 2019 and Clostridium methoxybenzovorans Mechichi et al. 1999 as heterotypic synonyms of Lacrimispora amygdalina (Parshina et al. 2003) Haas and Blanchard 2020 and Lacrimispora indolis (McClung and McCoy 1957) Haas and Blanchard 2020, respectively.</title>
        <authorList>
            <person name="Kobayashi H."/>
            <person name="Tanizawa Y."/>
            <person name="Sakamoto M."/>
            <person name="Ohkuma M."/>
            <person name="Tohno M."/>
        </authorList>
    </citation>
    <scope>NUCLEOTIDE SEQUENCE [LARGE SCALE GENOMIC DNA]</scope>
    <source>
        <strain evidence="2 3">DSM 12857</strain>
    </source>
</reference>
<evidence type="ECO:0000259" key="1">
    <source>
        <dbReference type="PROSITE" id="PS51186"/>
    </source>
</evidence>
<sequence>MFMNTDFLKNNEISLKLVKTTVGNIHKQWLPAYHFAIYDKQGEEVGGCDLRIGHNTNVYYGGNIGYRIEEQYRGSHYAGKACLLLFQLAKKHKMDYLIITCNPDNHASRKTCEYAGGTLEKIVQIPVDNEMRKAGETEKCIYRFHLHDY</sequence>
<dbReference type="PANTHER" id="PTHR39173">
    <property type="entry name" value="ACETYLTRANSFERASE"/>
    <property type="match status" value="1"/>
</dbReference>
<dbReference type="InterPro" id="IPR000182">
    <property type="entry name" value="GNAT_dom"/>
</dbReference>
<dbReference type="EMBL" id="BRPJ01000032">
    <property type="protein sequence ID" value="GLB29910.1"/>
    <property type="molecule type" value="Genomic_DNA"/>
</dbReference>
<proteinExistence type="predicted"/>
<dbReference type="Pfam" id="PF13302">
    <property type="entry name" value="Acetyltransf_3"/>
    <property type="match status" value="1"/>
</dbReference>
<comment type="caution">
    <text evidence="2">The sequence shown here is derived from an EMBL/GenBank/DDBJ whole genome shotgun (WGS) entry which is preliminary data.</text>
</comment>
<protein>
    <recommendedName>
        <fullName evidence="1">N-acetyltransferase domain-containing protein</fullName>
    </recommendedName>
</protein>
<dbReference type="Proteomes" id="UP001419084">
    <property type="component" value="Unassembled WGS sequence"/>
</dbReference>
<feature type="domain" description="N-acetyltransferase" evidence="1">
    <location>
        <begin position="1"/>
        <end position="136"/>
    </location>
</feature>
<dbReference type="SUPFAM" id="SSF55729">
    <property type="entry name" value="Acyl-CoA N-acyltransferases (Nat)"/>
    <property type="match status" value="1"/>
</dbReference>
<accession>A0ABQ5M5M0</accession>
<gene>
    <name evidence="2" type="ORF">LAD12857_18330</name>
</gene>
<evidence type="ECO:0000313" key="3">
    <source>
        <dbReference type="Proteomes" id="UP001419084"/>
    </source>
</evidence>
<name>A0ABQ5M5M0_9FIRM</name>